<protein>
    <submittedName>
        <fullName evidence="7">LacI family DNA-binding transcriptional regulator</fullName>
    </submittedName>
</protein>
<dbReference type="InterPro" id="IPR046335">
    <property type="entry name" value="LacI/GalR-like_sensor"/>
</dbReference>
<dbReference type="Gene3D" id="1.10.260.40">
    <property type="entry name" value="lambda repressor-like DNA-binding domains"/>
    <property type="match status" value="1"/>
</dbReference>
<dbReference type="Pfam" id="PF13377">
    <property type="entry name" value="Peripla_BP_3"/>
    <property type="match status" value="1"/>
</dbReference>
<evidence type="ECO:0000313" key="8">
    <source>
        <dbReference type="Proteomes" id="UP001501371"/>
    </source>
</evidence>
<dbReference type="SMART" id="SM00354">
    <property type="entry name" value="HTH_LACI"/>
    <property type="match status" value="1"/>
</dbReference>
<accession>A0ABN1V2S4</accession>
<proteinExistence type="predicted"/>
<evidence type="ECO:0000256" key="3">
    <source>
        <dbReference type="ARBA" id="ARBA00023163"/>
    </source>
</evidence>
<dbReference type="InterPro" id="IPR010982">
    <property type="entry name" value="Lambda_DNA-bd_dom_sf"/>
</dbReference>
<evidence type="ECO:0000259" key="6">
    <source>
        <dbReference type="PROSITE" id="PS50943"/>
    </source>
</evidence>
<comment type="caution">
    <text evidence="7">The sequence shown here is derived from an EMBL/GenBank/DDBJ whole genome shotgun (WGS) entry which is preliminary data.</text>
</comment>
<gene>
    <name evidence="7" type="ORF">GCM10009654_55580</name>
</gene>
<dbReference type="SUPFAM" id="SSF47413">
    <property type="entry name" value="lambda repressor-like DNA-binding domains"/>
    <property type="match status" value="1"/>
</dbReference>
<evidence type="ECO:0000256" key="4">
    <source>
        <dbReference type="SAM" id="MobiDB-lite"/>
    </source>
</evidence>
<keyword evidence="8" id="KW-1185">Reference proteome</keyword>
<evidence type="ECO:0000256" key="2">
    <source>
        <dbReference type="ARBA" id="ARBA00023125"/>
    </source>
</evidence>
<evidence type="ECO:0000313" key="7">
    <source>
        <dbReference type="EMBL" id="GAA1191024.1"/>
    </source>
</evidence>
<dbReference type="CDD" id="cd01392">
    <property type="entry name" value="HTH_LacI"/>
    <property type="match status" value="1"/>
</dbReference>
<keyword evidence="1" id="KW-0805">Transcription regulation</keyword>
<dbReference type="Gene3D" id="3.40.50.2300">
    <property type="match status" value="2"/>
</dbReference>
<dbReference type="Proteomes" id="UP001501371">
    <property type="component" value="Unassembled WGS sequence"/>
</dbReference>
<evidence type="ECO:0000259" key="5">
    <source>
        <dbReference type="PROSITE" id="PS50932"/>
    </source>
</evidence>
<dbReference type="InterPro" id="IPR028082">
    <property type="entry name" value="Peripla_BP_I"/>
</dbReference>
<feature type="domain" description="HTH cro/C1-type" evidence="6">
    <location>
        <begin position="3"/>
        <end position="32"/>
    </location>
</feature>
<organism evidence="7 8">
    <name type="scientific">Streptomyces hebeiensis</name>
    <dbReference type="NCBI Taxonomy" id="229486"/>
    <lineage>
        <taxon>Bacteria</taxon>
        <taxon>Bacillati</taxon>
        <taxon>Actinomycetota</taxon>
        <taxon>Actinomycetes</taxon>
        <taxon>Kitasatosporales</taxon>
        <taxon>Streptomycetaceae</taxon>
        <taxon>Streptomyces</taxon>
    </lineage>
</organism>
<dbReference type="InterPro" id="IPR001387">
    <property type="entry name" value="Cro/C1-type_HTH"/>
</dbReference>
<dbReference type="RefSeq" id="WP_344282353.1">
    <property type="nucleotide sequence ID" value="NZ_BAAAKV010000062.1"/>
</dbReference>
<dbReference type="Pfam" id="PF00356">
    <property type="entry name" value="LacI"/>
    <property type="match status" value="1"/>
</dbReference>
<dbReference type="PROSITE" id="PS50932">
    <property type="entry name" value="HTH_LACI_2"/>
    <property type="match status" value="1"/>
</dbReference>
<evidence type="ECO:0000256" key="1">
    <source>
        <dbReference type="ARBA" id="ARBA00023015"/>
    </source>
</evidence>
<dbReference type="SUPFAM" id="SSF53822">
    <property type="entry name" value="Periplasmic binding protein-like I"/>
    <property type="match status" value="1"/>
</dbReference>
<dbReference type="GO" id="GO:0003677">
    <property type="term" value="F:DNA binding"/>
    <property type="evidence" value="ECO:0007669"/>
    <property type="project" value="UniProtKB-KW"/>
</dbReference>
<feature type="compositionally biased region" description="Gly residues" evidence="4">
    <location>
        <begin position="242"/>
        <end position="257"/>
    </location>
</feature>
<dbReference type="PANTHER" id="PTHR30146">
    <property type="entry name" value="LACI-RELATED TRANSCRIPTIONAL REPRESSOR"/>
    <property type="match status" value="1"/>
</dbReference>
<keyword evidence="3" id="KW-0804">Transcription</keyword>
<reference evidence="7 8" key="1">
    <citation type="journal article" date="2019" name="Int. J. Syst. Evol. Microbiol.">
        <title>The Global Catalogue of Microorganisms (GCM) 10K type strain sequencing project: providing services to taxonomists for standard genome sequencing and annotation.</title>
        <authorList>
            <consortium name="The Broad Institute Genomics Platform"/>
            <consortium name="The Broad Institute Genome Sequencing Center for Infectious Disease"/>
            <person name="Wu L."/>
            <person name="Ma J."/>
        </authorList>
    </citation>
    <scope>NUCLEOTIDE SEQUENCE [LARGE SCALE GENOMIC DNA]</scope>
    <source>
        <strain evidence="7 8">JCM 12696</strain>
    </source>
</reference>
<dbReference type="EMBL" id="BAAAKV010000062">
    <property type="protein sequence ID" value="GAA1191024.1"/>
    <property type="molecule type" value="Genomic_DNA"/>
</dbReference>
<dbReference type="PANTHER" id="PTHR30146:SF153">
    <property type="entry name" value="LACTOSE OPERON REPRESSOR"/>
    <property type="match status" value="1"/>
</dbReference>
<keyword evidence="2 7" id="KW-0238">DNA-binding</keyword>
<name>A0ABN1V2S4_9ACTN</name>
<dbReference type="PROSITE" id="PS50943">
    <property type="entry name" value="HTH_CROC1"/>
    <property type="match status" value="1"/>
</dbReference>
<dbReference type="InterPro" id="IPR000843">
    <property type="entry name" value="HTH_LacI"/>
</dbReference>
<sequence length="375" mass="38845">MVTIRDVARRAGVAPSTVSYVFNGSRSISEETRRRVQEAVDALGYHPRASARTLRSSRTHVLALALPRAAGLQDSVDGRFAIDVSDAANGLGYDLLLTTSQDKAEGLRRVALSGLADAAVLMAVDMEDARIDVVRELAFPAALIGRPADEDALPWTDLDWEEAAALAVRELAAAGHRDMVYLAPGEREVEGRRSYALRGIAGARRGARTTGAAVTVVHSVADPARLADRLRTVLGNPDADAGDGGGAGGAAGAGRGDGGGAAPTALIVQHPSAHHHILPSVTATGLRVPEDLAVVVIGTLPGDPASRALPRVELPVETLSFEVTWLAVAAAARQREGGAPSVTEPGARLLAESVGHLLIPPVLLPGTAPLAPPRH</sequence>
<feature type="domain" description="HTH lacI-type" evidence="5">
    <location>
        <begin position="2"/>
        <end position="56"/>
    </location>
</feature>
<feature type="region of interest" description="Disordered" evidence="4">
    <location>
        <begin position="237"/>
        <end position="257"/>
    </location>
</feature>